<name>A0A010ZRU1_9ACTN</name>
<evidence type="ECO:0000256" key="1">
    <source>
        <dbReference type="SAM" id="Phobius"/>
    </source>
</evidence>
<gene>
    <name evidence="2" type="ORF">CryarDRAFT_2470</name>
</gene>
<dbReference type="EMBL" id="JFBT01000001">
    <property type="protein sequence ID" value="EXG81359.1"/>
    <property type="molecule type" value="Genomic_DNA"/>
</dbReference>
<keyword evidence="1" id="KW-0812">Transmembrane</keyword>
<sequence>MRLRPDDDIYRAKLLFLGPKGFTLPVHLPYVAYPLFAVVLAVIIFIRYLLTQEVDYFPAIEIALSIVLTSVILRQVSPDRPVRAVLRTAATDWRRDRTAGERGGRARSRIVVRETIR</sequence>
<keyword evidence="1" id="KW-1133">Transmembrane helix</keyword>
<dbReference type="RefSeq" id="WP_035850660.1">
    <property type="nucleotide sequence ID" value="NZ_KK073874.1"/>
</dbReference>
<proteinExistence type="predicted"/>
<accession>A0A010ZRU1</accession>
<comment type="caution">
    <text evidence="2">The sequence shown here is derived from an EMBL/GenBank/DDBJ whole genome shotgun (WGS) entry which is preliminary data.</text>
</comment>
<dbReference type="AlphaFoldDB" id="A0A010ZRU1"/>
<keyword evidence="1" id="KW-0472">Membrane</keyword>
<dbReference type="OrthoDB" id="4481052at2"/>
<reference evidence="2 3" key="1">
    <citation type="submission" date="2013-07" db="EMBL/GenBank/DDBJ databases">
        <authorList>
            <consortium name="DOE Joint Genome Institute"/>
            <person name="Eisen J."/>
            <person name="Huntemann M."/>
            <person name="Han J."/>
            <person name="Chen A."/>
            <person name="Kyrpides N."/>
            <person name="Mavromatis K."/>
            <person name="Markowitz V."/>
            <person name="Palaniappan K."/>
            <person name="Ivanova N."/>
            <person name="Schaumberg A."/>
            <person name="Pati A."/>
            <person name="Liolios K."/>
            <person name="Nordberg H.P."/>
            <person name="Cantor M.N."/>
            <person name="Hua S.X."/>
            <person name="Woyke T."/>
        </authorList>
    </citation>
    <scope>NUCLEOTIDE SEQUENCE [LARGE SCALE GENOMIC DNA]</scope>
    <source>
        <strain evidence="2 3">DSM 44712</strain>
    </source>
</reference>
<feature type="transmembrane region" description="Helical" evidence="1">
    <location>
        <begin position="30"/>
        <end position="50"/>
    </location>
</feature>
<dbReference type="HOGENOM" id="CLU_2044677_0_0_11"/>
<organism evidence="2 3">
    <name type="scientific">Cryptosporangium arvum DSM 44712</name>
    <dbReference type="NCBI Taxonomy" id="927661"/>
    <lineage>
        <taxon>Bacteria</taxon>
        <taxon>Bacillati</taxon>
        <taxon>Actinomycetota</taxon>
        <taxon>Actinomycetes</taxon>
        <taxon>Cryptosporangiales</taxon>
        <taxon>Cryptosporangiaceae</taxon>
        <taxon>Cryptosporangium</taxon>
    </lineage>
</organism>
<keyword evidence="3" id="KW-1185">Reference proteome</keyword>
<evidence type="ECO:0000313" key="2">
    <source>
        <dbReference type="EMBL" id="EXG81359.1"/>
    </source>
</evidence>
<evidence type="ECO:0000313" key="3">
    <source>
        <dbReference type="Proteomes" id="UP000021053"/>
    </source>
</evidence>
<dbReference type="Proteomes" id="UP000021053">
    <property type="component" value="Unassembled WGS sequence"/>
</dbReference>
<protein>
    <submittedName>
        <fullName evidence="2">Uncharacterized protein</fullName>
    </submittedName>
</protein>